<sequence length="322" mass="35450">MWEFSPRQYVCDNFPQEPPNLSFVPRVMPNDATPSDASPPRAFVRALIHALRPLVKLMLSRGVTFTYASELLKSLFVEVADRDFRIDGMPPTDSRVSLVSGVHRKEVSRLRQAMESGEETVPEVVSLGAQVVAQWMGARPYIDRSGTPLPLTRFASEGGELSFEALVARVNRDIRPRVVLDEWLRLGVVHIDDEGRVRLNAGAFVPTKGFDEMSFYLGHNLHDHAAAAAHNLAGGQPPFLERSVHYDGLRADTVAKLAEQAAALGMQALVAVNKSALASTKRINSEDSQRQRMTFGVYFYAEDSAAPPARAPASRKKAKGSK</sequence>
<evidence type="ECO:0000313" key="1">
    <source>
        <dbReference type="EMBL" id="MEJ8812811.1"/>
    </source>
</evidence>
<evidence type="ECO:0000313" key="2">
    <source>
        <dbReference type="Proteomes" id="UP001365846"/>
    </source>
</evidence>
<dbReference type="Pfam" id="PF20112">
    <property type="entry name" value="DUF6502"/>
    <property type="match status" value="1"/>
</dbReference>
<accession>A0ABU8VGS8</accession>
<gene>
    <name evidence="1" type="ORF">WKW77_17115</name>
</gene>
<protein>
    <submittedName>
        <fullName evidence="1">DUF6502 family protein</fullName>
    </submittedName>
</protein>
<organism evidence="1 2">
    <name type="scientific">Variovorax ureilyticus</name>
    <dbReference type="NCBI Taxonomy" id="1836198"/>
    <lineage>
        <taxon>Bacteria</taxon>
        <taxon>Pseudomonadati</taxon>
        <taxon>Pseudomonadota</taxon>
        <taxon>Betaproteobacteria</taxon>
        <taxon>Burkholderiales</taxon>
        <taxon>Comamonadaceae</taxon>
        <taxon>Variovorax</taxon>
    </lineage>
</organism>
<comment type="caution">
    <text evidence="1">The sequence shown here is derived from an EMBL/GenBank/DDBJ whole genome shotgun (WGS) entry which is preliminary data.</text>
</comment>
<dbReference type="InterPro" id="IPR045445">
    <property type="entry name" value="DUF6502"/>
</dbReference>
<proteinExistence type="predicted"/>
<name>A0ABU8VGS8_9BURK</name>
<dbReference type="EMBL" id="JBBKZU010000007">
    <property type="protein sequence ID" value="MEJ8812811.1"/>
    <property type="molecule type" value="Genomic_DNA"/>
</dbReference>
<reference evidence="1 2" key="1">
    <citation type="submission" date="2024-03" db="EMBL/GenBank/DDBJ databases">
        <title>Novel species of the genus Variovorax.</title>
        <authorList>
            <person name="Liu Q."/>
            <person name="Xin Y.-H."/>
        </authorList>
    </citation>
    <scope>NUCLEOTIDE SEQUENCE [LARGE SCALE GENOMIC DNA]</scope>
    <source>
        <strain evidence="1 2">KACC 18899</strain>
    </source>
</reference>
<dbReference type="Proteomes" id="UP001365846">
    <property type="component" value="Unassembled WGS sequence"/>
</dbReference>
<dbReference type="RefSeq" id="WP_340358064.1">
    <property type="nucleotide sequence ID" value="NZ_JBBKZU010000007.1"/>
</dbReference>
<keyword evidence="2" id="KW-1185">Reference proteome</keyword>